<dbReference type="PANTHER" id="PTHR33164">
    <property type="entry name" value="TRANSCRIPTIONAL REGULATOR, MARR FAMILY"/>
    <property type="match status" value="1"/>
</dbReference>
<dbReference type="AlphaFoldDB" id="A0A4Y9T4N3"/>
<dbReference type="GO" id="GO:0006950">
    <property type="term" value="P:response to stress"/>
    <property type="evidence" value="ECO:0007669"/>
    <property type="project" value="TreeGrafter"/>
</dbReference>
<keyword evidence="6" id="KW-1185">Reference proteome</keyword>
<dbReference type="InterPro" id="IPR000835">
    <property type="entry name" value="HTH_MarR-typ"/>
</dbReference>
<evidence type="ECO:0000259" key="4">
    <source>
        <dbReference type="PROSITE" id="PS50995"/>
    </source>
</evidence>
<organism evidence="5 6">
    <name type="scientific">Massilia horti</name>
    <dbReference type="NCBI Taxonomy" id="2562153"/>
    <lineage>
        <taxon>Bacteria</taxon>
        <taxon>Pseudomonadati</taxon>
        <taxon>Pseudomonadota</taxon>
        <taxon>Betaproteobacteria</taxon>
        <taxon>Burkholderiales</taxon>
        <taxon>Oxalobacteraceae</taxon>
        <taxon>Telluria group</taxon>
        <taxon>Massilia</taxon>
    </lineage>
</organism>
<dbReference type="InterPro" id="IPR036390">
    <property type="entry name" value="WH_DNA-bd_sf"/>
</dbReference>
<dbReference type="PANTHER" id="PTHR33164:SF64">
    <property type="entry name" value="TRANSCRIPTIONAL REGULATOR SLYA"/>
    <property type="match status" value="1"/>
</dbReference>
<dbReference type="GO" id="GO:0003700">
    <property type="term" value="F:DNA-binding transcription factor activity"/>
    <property type="evidence" value="ECO:0007669"/>
    <property type="project" value="InterPro"/>
</dbReference>
<dbReference type="RefSeq" id="WP_135188397.1">
    <property type="nucleotide sequence ID" value="NZ_SPUM01000023.1"/>
</dbReference>
<evidence type="ECO:0000256" key="1">
    <source>
        <dbReference type="ARBA" id="ARBA00023015"/>
    </source>
</evidence>
<dbReference type="Proteomes" id="UP000297258">
    <property type="component" value="Unassembled WGS sequence"/>
</dbReference>
<dbReference type="PROSITE" id="PS50995">
    <property type="entry name" value="HTH_MARR_2"/>
    <property type="match status" value="1"/>
</dbReference>
<keyword evidence="3" id="KW-0804">Transcription</keyword>
<dbReference type="OrthoDB" id="6002259at2"/>
<feature type="domain" description="HTH marR-type" evidence="4">
    <location>
        <begin position="10"/>
        <end position="143"/>
    </location>
</feature>
<evidence type="ECO:0000256" key="2">
    <source>
        <dbReference type="ARBA" id="ARBA00023125"/>
    </source>
</evidence>
<reference evidence="5 6" key="1">
    <citation type="submission" date="2019-03" db="EMBL/GenBank/DDBJ databases">
        <title>Draft genome of Massilia hortus sp. nov., a novel bacterial species of the Oxalobacteraceae family.</title>
        <authorList>
            <person name="Peta V."/>
            <person name="Raths R."/>
            <person name="Bucking H."/>
        </authorList>
    </citation>
    <scope>NUCLEOTIDE SEQUENCE [LARGE SCALE GENOMIC DNA]</scope>
    <source>
        <strain evidence="5 6">ONC3</strain>
    </source>
</reference>
<protein>
    <submittedName>
        <fullName evidence="5">MarR family transcriptional regulator</fullName>
    </submittedName>
</protein>
<keyword evidence="1" id="KW-0805">Transcription regulation</keyword>
<proteinExistence type="predicted"/>
<accession>A0A4Y9T4N3</accession>
<dbReference type="EMBL" id="SPUM01000023">
    <property type="protein sequence ID" value="TFW34670.1"/>
    <property type="molecule type" value="Genomic_DNA"/>
</dbReference>
<dbReference type="SUPFAM" id="SSF46785">
    <property type="entry name" value="Winged helix' DNA-binding domain"/>
    <property type="match status" value="1"/>
</dbReference>
<dbReference type="PRINTS" id="PR00598">
    <property type="entry name" value="HTHMARR"/>
</dbReference>
<dbReference type="SMART" id="SM00347">
    <property type="entry name" value="HTH_MARR"/>
    <property type="match status" value="1"/>
</dbReference>
<dbReference type="GO" id="GO:0003677">
    <property type="term" value="F:DNA binding"/>
    <property type="evidence" value="ECO:0007669"/>
    <property type="project" value="UniProtKB-KW"/>
</dbReference>
<dbReference type="Pfam" id="PF12802">
    <property type="entry name" value="MarR_2"/>
    <property type="match status" value="1"/>
</dbReference>
<evidence type="ECO:0000256" key="3">
    <source>
        <dbReference type="ARBA" id="ARBA00023163"/>
    </source>
</evidence>
<evidence type="ECO:0000313" key="6">
    <source>
        <dbReference type="Proteomes" id="UP000297258"/>
    </source>
</evidence>
<evidence type="ECO:0000313" key="5">
    <source>
        <dbReference type="EMBL" id="TFW34670.1"/>
    </source>
</evidence>
<name>A0A4Y9T4N3_9BURK</name>
<dbReference type="InterPro" id="IPR036388">
    <property type="entry name" value="WH-like_DNA-bd_sf"/>
</dbReference>
<dbReference type="Gene3D" id="1.10.10.10">
    <property type="entry name" value="Winged helix-like DNA-binding domain superfamily/Winged helix DNA-binding domain"/>
    <property type="match status" value="1"/>
</dbReference>
<gene>
    <name evidence="5" type="ORF">E4O92_03675</name>
</gene>
<sequence>MSQLPDSTPEERFAAALHATARSWRLALDARLKDLGVGQSGWLTIAMIAKSKVDLSQRALADLLAVEGPSVVAMVDRLEQAGLVTRAPDPGDRRVKLVLLTDAGRALYAKVRTQADAFRASVLAGVDPDELAAATRLLEALRERIEEPL</sequence>
<dbReference type="InterPro" id="IPR039422">
    <property type="entry name" value="MarR/SlyA-like"/>
</dbReference>
<keyword evidence="2" id="KW-0238">DNA-binding</keyword>
<comment type="caution">
    <text evidence="5">The sequence shown here is derived from an EMBL/GenBank/DDBJ whole genome shotgun (WGS) entry which is preliminary data.</text>
</comment>